<proteinExistence type="predicted"/>
<comment type="caution">
    <text evidence="2">The sequence shown here is derived from an EMBL/GenBank/DDBJ whole genome shotgun (WGS) entry which is preliminary data.</text>
</comment>
<sequence>MLKLNYKLFLILGVILFMLVIFVAYLSNQNKPVPINNKKLNIPTPTTYNIFPSDDISPTLVHPTFTGVNEEIPQSVLNKSRQMQTLKSKVPVRENTFTVEYDYSKDKFSVFLSEPKEKNRIVFQQWLNDNYQSLSLDKFNIR</sequence>
<dbReference type="Proteomes" id="UP000034344">
    <property type="component" value="Unassembled WGS sequence"/>
</dbReference>
<evidence type="ECO:0000313" key="2">
    <source>
        <dbReference type="EMBL" id="KKQ01583.1"/>
    </source>
</evidence>
<reference evidence="2 3" key="1">
    <citation type="journal article" date="2015" name="Nature">
        <title>rRNA introns, odd ribosomes, and small enigmatic genomes across a large radiation of phyla.</title>
        <authorList>
            <person name="Brown C.T."/>
            <person name="Hug L.A."/>
            <person name="Thomas B.C."/>
            <person name="Sharon I."/>
            <person name="Castelle C.J."/>
            <person name="Singh A."/>
            <person name="Wilkins M.J."/>
            <person name="Williams K.H."/>
            <person name="Banfield J.F."/>
        </authorList>
    </citation>
    <scope>NUCLEOTIDE SEQUENCE [LARGE SCALE GENOMIC DNA]</scope>
</reference>
<feature type="transmembrane region" description="Helical" evidence="1">
    <location>
        <begin position="6"/>
        <end position="26"/>
    </location>
</feature>
<organism evidence="2 3">
    <name type="scientific">Candidatus Roizmanbacteria bacterium GW2011_GWA2_36_23</name>
    <dbReference type="NCBI Taxonomy" id="1618480"/>
    <lineage>
        <taxon>Bacteria</taxon>
        <taxon>Candidatus Roizmaniibacteriota</taxon>
    </lineage>
</organism>
<keyword evidence="1" id="KW-0812">Transmembrane</keyword>
<name>A0A0G0E3X6_9BACT</name>
<dbReference type="EMBL" id="LBRS01000006">
    <property type="protein sequence ID" value="KKQ01583.1"/>
    <property type="molecule type" value="Genomic_DNA"/>
</dbReference>
<evidence type="ECO:0000256" key="1">
    <source>
        <dbReference type="SAM" id="Phobius"/>
    </source>
</evidence>
<protein>
    <submittedName>
        <fullName evidence="2">Uncharacterized protein</fullName>
    </submittedName>
</protein>
<accession>A0A0G0E3X6</accession>
<keyword evidence="1" id="KW-0472">Membrane</keyword>
<dbReference type="AlphaFoldDB" id="A0A0G0E3X6"/>
<dbReference type="STRING" id="1618480.US11_C0006G0025"/>
<evidence type="ECO:0000313" key="3">
    <source>
        <dbReference type="Proteomes" id="UP000034344"/>
    </source>
</evidence>
<keyword evidence="1" id="KW-1133">Transmembrane helix</keyword>
<gene>
    <name evidence="2" type="ORF">US11_C0006G0025</name>
</gene>